<keyword evidence="1" id="KW-0175">Coiled coil</keyword>
<proteinExistence type="predicted"/>
<organism evidence="4 5">
    <name type="scientific">Sedimentitalea todarodis</name>
    <dbReference type="NCBI Taxonomy" id="1631240"/>
    <lineage>
        <taxon>Bacteria</taxon>
        <taxon>Pseudomonadati</taxon>
        <taxon>Pseudomonadota</taxon>
        <taxon>Alphaproteobacteria</taxon>
        <taxon>Rhodobacterales</taxon>
        <taxon>Paracoccaceae</taxon>
        <taxon>Sedimentitalea</taxon>
    </lineage>
</organism>
<evidence type="ECO:0000259" key="3">
    <source>
        <dbReference type="Pfam" id="PF08291"/>
    </source>
</evidence>
<dbReference type="InterPro" id="IPR009045">
    <property type="entry name" value="Zn_M74/Hedgehog-like"/>
</dbReference>
<dbReference type="GO" id="GO:0004180">
    <property type="term" value="F:carboxypeptidase activity"/>
    <property type="evidence" value="ECO:0007669"/>
    <property type="project" value="UniProtKB-KW"/>
</dbReference>
<protein>
    <submittedName>
        <fullName evidence="4">D-Ala-D-Ala carboxypeptidase family metallohydrolase</fullName>
    </submittedName>
</protein>
<dbReference type="SUPFAM" id="SSF55166">
    <property type="entry name" value="Hedgehog/DD-peptidase"/>
    <property type="match status" value="1"/>
</dbReference>
<accession>A0ABU3VL42</accession>
<keyword evidence="5" id="KW-1185">Reference proteome</keyword>
<evidence type="ECO:0000256" key="2">
    <source>
        <dbReference type="SAM" id="Phobius"/>
    </source>
</evidence>
<gene>
    <name evidence="4" type="ORF">QO231_23900</name>
</gene>
<dbReference type="InterPro" id="IPR013230">
    <property type="entry name" value="Peptidase_M15A_C"/>
</dbReference>
<keyword evidence="2" id="KW-0812">Transmembrane</keyword>
<evidence type="ECO:0000256" key="1">
    <source>
        <dbReference type="SAM" id="Coils"/>
    </source>
</evidence>
<evidence type="ECO:0000313" key="5">
    <source>
        <dbReference type="Proteomes" id="UP001255416"/>
    </source>
</evidence>
<dbReference type="Pfam" id="PF08291">
    <property type="entry name" value="Peptidase_M15_3"/>
    <property type="match status" value="1"/>
</dbReference>
<feature type="transmembrane region" description="Helical" evidence="2">
    <location>
        <begin position="29"/>
        <end position="50"/>
    </location>
</feature>
<keyword evidence="2" id="KW-0472">Membrane</keyword>
<comment type="caution">
    <text evidence="4">The sequence shown here is derived from an EMBL/GenBank/DDBJ whole genome shotgun (WGS) entry which is preliminary data.</text>
</comment>
<keyword evidence="2" id="KW-1133">Transmembrane helix</keyword>
<feature type="domain" description="Peptidase M15A C-terminal" evidence="3">
    <location>
        <begin position="239"/>
        <end position="325"/>
    </location>
</feature>
<keyword evidence="4" id="KW-0645">Protease</keyword>
<dbReference type="Gene3D" id="3.30.1380.10">
    <property type="match status" value="1"/>
</dbReference>
<evidence type="ECO:0000313" key="4">
    <source>
        <dbReference type="EMBL" id="MDU9006881.1"/>
    </source>
</evidence>
<keyword evidence="4" id="KW-0378">Hydrolase</keyword>
<reference evidence="5" key="1">
    <citation type="submission" date="2023-05" db="EMBL/GenBank/DDBJ databases">
        <title>Sedimentitalea sp. nov. JM2-8.</title>
        <authorList>
            <person name="Huang J."/>
        </authorList>
    </citation>
    <scope>NUCLEOTIDE SEQUENCE [LARGE SCALE GENOMIC DNA]</scope>
    <source>
        <strain evidence="5">KHS03</strain>
    </source>
</reference>
<dbReference type="EMBL" id="JASMWN010000033">
    <property type="protein sequence ID" value="MDU9006881.1"/>
    <property type="molecule type" value="Genomic_DNA"/>
</dbReference>
<feature type="coiled-coil region" evidence="1">
    <location>
        <begin position="105"/>
        <end position="132"/>
    </location>
</feature>
<dbReference type="Proteomes" id="UP001255416">
    <property type="component" value="Unassembled WGS sequence"/>
</dbReference>
<keyword evidence="4" id="KW-0121">Carboxypeptidase</keyword>
<name>A0ABU3VL42_9RHOB</name>
<dbReference type="RefSeq" id="WP_316782277.1">
    <property type="nucleotide sequence ID" value="NZ_JASMWN010000033.1"/>
</dbReference>
<sequence length="335" mass="38166">MSELNEEIEELLTLHNEADTRRYEARWGFYKVVFGTTIVGVVAAILPYWIQIVQERSKQTNDYRSFVSQYIENGISQDIELRIRFAEYFSYLADDASRNAWAKYHVELKTRRDNTRDKINSLEKERANLIAQGDDDLSEEDQIALAELSRKLSWAYGEVGYAQRNTSIVQRQDSSTTRAIGIEDLDPAYLEEFSKFFSDNDVKYVKPEEVLVMGSAHHDVGNRCYGLNGPPPKAMWPNIVGVTRAIDELRDRTDADVTIISAFRTPQYNLCIGSATRSVQMTFLGVDVSSSNWSAAQLATFFRSIREEGVFEGGVGEYDTFVHLDARGTRADWSQ</sequence>